<dbReference type="GeneID" id="68856664"/>
<name>A0A897NTU6_9EURY</name>
<keyword evidence="2 5" id="KW-0812">Transmembrane</keyword>
<protein>
    <submittedName>
        <fullName evidence="7">Putative conserved membrane protein, Yip1family</fullName>
    </submittedName>
</protein>
<gene>
    <name evidence="7" type="ORF">HSEST_0023</name>
</gene>
<feature type="transmembrane region" description="Helical" evidence="5">
    <location>
        <begin position="55"/>
        <end position="78"/>
    </location>
</feature>
<evidence type="ECO:0000313" key="7">
    <source>
        <dbReference type="EMBL" id="QSG13586.1"/>
    </source>
</evidence>
<feature type="transmembrane region" description="Helical" evidence="5">
    <location>
        <begin position="20"/>
        <end position="43"/>
    </location>
</feature>
<dbReference type="InterPro" id="IPR006977">
    <property type="entry name" value="Yip1_dom"/>
</dbReference>
<feature type="transmembrane region" description="Helical" evidence="5">
    <location>
        <begin position="99"/>
        <end position="122"/>
    </location>
</feature>
<feature type="transmembrane region" description="Helical" evidence="5">
    <location>
        <begin position="148"/>
        <end position="169"/>
    </location>
</feature>
<dbReference type="Pfam" id="PF04893">
    <property type="entry name" value="Yip1"/>
    <property type="match status" value="1"/>
</dbReference>
<evidence type="ECO:0000256" key="3">
    <source>
        <dbReference type="ARBA" id="ARBA00022989"/>
    </source>
</evidence>
<feature type="transmembrane region" description="Helical" evidence="5">
    <location>
        <begin position="181"/>
        <end position="199"/>
    </location>
</feature>
<comment type="subcellular location">
    <subcellularLocation>
        <location evidence="1">Membrane</location>
        <topology evidence="1">Multi-pass membrane protein</topology>
    </subcellularLocation>
</comment>
<sequence length="206" mass="22242">MLSVIRDPALFYQEQATDRLSGPILTVLIAAVTNVLATVILLASSWSTIAEASTYVTTAYVLSIFFGIGSVVGSWVLYSAAFHAVSAVFGGEGSFRRTLTYTGWGFVPIAVSGLIHAGLIFLRVREAIFPDSAQQLGPFVQQLTSGPLFTMASLLGIVFTIWSGVIWTFAMRDARALSLRYAAATVALPLGIWITWRLYSVLSPLL</sequence>
<keyword evidence="3 5" id="KW-1133">Transmembrane helix</keyword>
<evidence type="ECO:0000256" key="2">
    <source>
        <dbReference type="ARBA" id="ARBA00022692"/>
    </source>
</evidence>
<organism evidence="7 8">
    <name type="scientific">Halapricum desulfuricans</name>
    <dbReference type="NCBI Taxonomy" id="2841257"/>
    <lineage>
        <taxon>Archaea</taxon>
        <taxon>Methanobacteriati</taxon>
        <taxon>Methanobacteriota</taxon>
        <taxon>Stenosarchaea group</taxon>
        <taxon>Halobacteria</taxon>
        <taxon>Halobacteriales</taxon>
        <taxon>Haloarculaceae</taxon>
        <taxon>Halapricum</taxon>
    </lineage>
</organism>
<reference evidence="7 8" key="1">
    <citation type="submission" date="2020-11" db="EMBL/GenBank/DDBJ databases">
        <title>Carbohydrate-dependent, anaerobic sulfur respiration: A novel catabolism in halophilic archaea.</title>
        <authorList>
            <person name="Sorokin D.Y."/>
            <person name="Messina E."/>
            <person name="Smedile F."/>
            <person name="La Cono V."/>
            <person name="Hallsworth J.E."/>
            <person name="Yakimov M.M."/>
        </authorList>
    </citation>
    <scope>NUCLEOTIDE SEQUENCE [LARGE SCALE GENOMIC DNA]</scope>
    <source>
        <strain evidence="7 8">HSR-Est</strain>
    </source>
</reference>
<dbReference type="RefSeq" id="WP_229121549.1">
    <property type="nucleotide sequence ID" value="NZ_CP064791.1"/>
</dbReference>
<evidence type="ECO:0000256" key="1">
    <source>
        <dbReference type="ARBA" id="ARBA00004141"/>
    </source>
</evidence>
<proteinExistence type="predicted"/>
<dbReference type="EMBL" id="CP064791">
    <property type="protein sequence ID" value="QSG13586.1"/>
    <property type="molecule type" value="Genomic_DNA"/>
</dbReference>
<accession>A0A897NTU6</accession>
<keyword evidence="4 5" id="KW-0472">Membrane</keyword>
<evidence type="ECO:0000259" key="6">
    <source>
        <dbReference type="Pfam" id="PF04893"/>
    </source>
</evidence>
<evidence type="ECO:0000256" key="4">
    <source>
        <dbReference type="ARBA" id="ARBA00023136"/>
    </source>
</evidence>
<dbReference type="Proteomes" id="UP000663292">
    <property type="component" value="Chromosome"/>
</dbReference>
<keyword evidence="8" id="KW-1185">Reference proteome</keyword>
<dbReference type="AlphaFoldDB" id="A0A897NTU6"/>
<dbReference type="GO" id="GO:0016020">
    <property type="term" value="C:membrane"/>
    <property type="evidence" value="ECO:0007669"/>
    <property type="project" value="UniProtKB-SubCell"/>
</dbReference>
<feature type="domain" description="Yip1" evidence="6">
    <location>
        <begin position="3"/>
        <end position="192"/>
    </location>
</feature>
<evidence type="ECO:0000313" key="8">
    <source>
        <dbReference type="Proteomes" id="UP000663292"/>
    </source>
</evidence>
<evidence type="ECO:0000256" key="5">
    <source>
        <dbReference type="SAM" id="Phobius"/>
    </source>
</evidence>